<evidence type="ECO:0000313" key="4">
    <source>
        <dbReference type="Proteomes" id="UP000199399"/>
    </source>
</evidence>
<dbReference type="OrthoDB" id="7872488at2"/>
<dbReference type="STRING" id="218672.SAMN04489759_1192"/>
<protein>
    <recommendedName>
        <fullName evidence="5">Peptidyl-prolyl cis-trans isomerase SurA</fullName>
    </recommendedName>
</protein>
<name>A0A1G7Z4J4_9RHOB</name>
<dbReference type="RefSeq" id="WP_093744158.1">
    <property type="nucleotide sequence ID" value="NZ_FNBP01000019.1"/>
</dbReference>
<dbReference type="Proteomes" id="UP000199399">
    <property type="component" value="Unassembled WGS sequence"/>
</dbReference>
<keyword evidence="4" id="KW-1185">Reference proteome</keyword>
<evidence type="ECO:0000313" key="3">
    <source>
        <dbReference type="EMBL" id="SDH03557.1"/>
    </source>
</evidence>
<organism evidence="3 4">
    <name type="scientific">Sulfitobacter delicatus</name>
    <dbReference type="NCBI Taxonomy" id="218672"/>
    <lineage>
        <taxon>Bacteria</taxon>
        <taxon>Pseudomonadati</taxon>
        <taxon>Pseudomonadota</taxon>
        <taxon>Alphaproteobacteria</taxon>
        <taxon>Rhodobacterales</taxon>
        <taxon>Roseobacteraceae</taxon>
        <taxon>Sulfitobacter</taxon>
    </lineage>
</organism>
<reference evidence="4" key="1">
    <citation type="submission" date="2016-10" db="EMBL/GenBank/DDBJ databases">
        <authorList>
            <person name="Varghese N."/>
            <person name="Submissions S."/>
        </authorList>
    </citation>
    <scope>NUCLEOTIDE SEQUENCE [LARGE SCALE GENOMIC DNA]</scope>
    <source>
        <strain evidence="4">DSM 16477</strain>
    </source>
</reference>
<feature type="compositionally biased region" description="Low complexity" evidence="1">
    <location>
        <begin position="26"/>
        <end position="41"/>
    </location>
</feature>
<accession>A0A1G7Z4J4</accession>
<evidence type="ECO:0000256" key="2">
    <source>
        <dbReference type="SAM" id="SignalP"/>
    </source>
</evidence>
<keyword evidence="2" id="KW-0732">Signal</keyword>
<feature type="chain" id="PRO_5011752833" description="Peptidyl-prolyl cis-trans isomerase SurA" evidence="2">
    <location>
        <begin position="25"/>
        <end position="227"/>
    </location>
</feature>
<sequence length="227" mass="24653">MPLTTQLTTTTALVVSLVAAPLYAQDSNSDTSDTQTQTTQSEAKETSKTSGENAAADTSKAAEAEGGLLVVRVGDEDINRSDVSGAISALPPQLRQQPPELLVPMAVNQLIAKELIYKAALADKLNEDSEVVALVEEARSANEKDAMIQVWLQRELGDRVTDESVEAKYEEIKANSEQEIPPFEAVRAQIEQQLRQEAFSDVEEDLRKDVEIVYYGSDGKPQTASAD</sequence>
<dbReference type="AlphaFoldDB" id="A0A1G7Z4J4"/>
<feature type="compositionally biased region" description="Low complexity" evidence="1">
    <location>
        <begin position="52"/>
        <end position="61"/>
    </location>
</feature>
<feature type="region of interest" description="Disordered" evidence="1">
    <location>
        <begin position="26"/>
        <end position="61"/>
    </location>
</feature>
<evidence type="ECO:0000256" key="1">
    <source>
        <dbReference type="SAM" id="MobiDB-lite"/>
    </source>
</evidence>
<proteinExistence type="predicted"/>
<feature type="signal peptide" evidence="2">
    <location>
        <begin position="1"/>
        <end position="24"/>
    </location>
</feature>
<dbReference type="SUPFAM" id="SSF109998">
    <property type="entry name" value="Triger factor/SurA peptide-binding domain-like"/>
    <property type="match status" value="1"/>
</dbReference>
<dbReference type="InterPro" id="IPR027304">
    <property type="entry name" value="Trigger_fact/SurA_dom_sf"/>
</dbReference>
<dbReference type="EMBL" id="FNBP01000019">
    <property type="protein sequence ID" value="SDH03557.1"/>
    <property type="molecule type" value="Genomic_DNA"/>
</dbReference>
<gene>
    <name evidence="3" type="ORF">SAMN04489759_1192</name>
</gene>
<evidence type="ECO:0008006" key="5">
    <source>
        <dbReference type="Google" id="ProtNLM"/>
    </source>
</evidence>